<evidence type="ECO:0000256" key="2">
    <source>
        <dbReference type="ARBA" id="ARBA00022857"/>
    </source>
</evidence>
<dbReference type="PROSITE" id="PS00063">
    <property type="entry name" value="ALDOKETO_REDUCTASE_3"/>
    <property type="match status" value="1"/>
</dbReference>
<dbReference type="SUPFAM" id="SSF51430">
    <property type="entry name" value="NAD(P)-linked oxidoreductase"/>
    <property type="match status" value="1"/>
</dbReference>
<dbReference type="Gene3D" id="3.20.20.100">
    <property type="entry name" value="NADP-dependent oxidoreductase domain"/>
    <property type="match status" value="1"/>
</dbReference>
<dbReference type="PIRSF" id="PIRSF000097">
    <property type="entry name" value="AKR"/>
    <property type="match status" value="1"/>
</dbReference>
<dbReference type="InterPro" id="IPR036812">
    <property type="entry name" value="NAD(P)_OxRdtase_dom_sf"/>
</dbReference>
<gene>
    <name evidence="5" type="ORF">NFX39_00715</name>
</gene>
<dbReference type="PRINTS" id="PR00069">
    <property type="entry name" value="ALDKETRDTASE"/>
</dbReference>
<keyword evidence="6" id="KW-1185">Reference proteome</keyword>
<dbReference type="InterPro" id="IPR023210">
    <property type="entry name" value="NADP_OxRdtase_dom"/>
</dbReference>
<reference evidence="5 6" key="1">
    <citation type="submission" date="2022-06" db="EMBL/GenBank/DDBJ databases">
        <title>Fructobacillus taiwanensis sp. nov., isolated from the honeybee.</title>
        <authorList>
            <person name="Chen Y.-S."/>
            <person name="Wang L.-T."/>
            <person name="Lee Y.-S."/>
            <person name="Chang Y.-C."/>
            <person name="Wu H.-C."/>
            <person name="Liao C.-Y."/>
            <person name="Chen W.-H."/>
            <person name="Deng J.-N."/>
            <person name="Wang Y.-H."/>
        </authorList>
    </citation>
    <scope>NUCLEOTIDE SEQUENCE [LARGE SCALE GENOMIC DNA]</scope>
    <source>
        <strain evidence="5 6">W13</strain>
    </source>
</reference>
<organism evidence="5 6">
    <name type="scientific">Fructobacillus apis</name>
    <dbReference type="NCBI Taxonomy" id="2935017"/>
    <lineage>
        <taxon>Bacteria</taxon>
        <taxon>Bacillati</taxon>
        <taxon>Bacillota</taxon>
        <taxon>Bacilli</taxon>
        <taxon>Lactobacillales</taxon>
        <taxon>Lactobacillaceae</taxon>
        <taxon>Fructobacillus</taxon>
    </lineage>
</organism>
<dbReference type="Proteomes" id="UP001523234">
    <property type="component" value="Unassembled WGS sequence"/>
</dbReference>
<proteinExistence type="inferred from homology"/>
<evidence type="ECO:0000256" key="3">
    <source>
        <dbReference type="ARBA" id="ARBA00023002"/>
    </source>
</evidence>
<comment type="similarity">
    <text evidence="1">Belongs to the aldo/keto reductase family.</text>
</comment>
<dbReference type="Pfam" id="PF00248">
    <property type="entry name" value="Aldo_ket_red"/>
    <property type="match status" value="1"/>
</dbReference>
<dbReference type="InterPro" id="IPR020471">
    <property type="entry name" value="AKR"/>
</dbReference>
<keyword evidence="2" id="KW-0521">NADP</keyword>
<dbReference type="PANTHER" id="PTHR43827:SF3">
    <property type="entry name" value="NADP-DEPENDENT OXIDOREDUCTASE DOMAIN-CONTAINING PROTEIN"/>
    <property type="match status" value="1"/>
</dbReference>
<evidence type="ECO:0000313" key="5">
    <source>
        <dbReference type="EMBL" id="MCO0831618.1"/>
    </source>
</evidence>
<dbReference type="PROSITE" id="PS00062">
    <property type="entry name" value="ALDOKETO_REDUCTASE_2"/>
    <property type="match status" value="1"/>
</dbReference>
<dbReference type="InterPro" id="IPR018170">
    <property type="entry name" value="Aldo/ket_reductase_CS"/>
</dbReference>
<dbReference type="CDD" id="cd19071">
    <property type="entry name" value="AKR_AKR1-5-like"/>
    <property type="match status" value="1"/>
</dbReference>
<comment type="caution">
    <text evidence="5">The sequence shown here is derived from an EMBL/GenBank/DDBJ whole genome shotgun (WGS) entry which is preliminary data.</text>
</comment>
<dbReference type="RefSeq" id="WP_252442065.1">
    <property type="nucleotide sequence ID" value="NZ_JAMWYK010000001.1"/>
</dbReference>
<evidence type="ECO:0000256" key="1">
    <source>
        <dbReference type="ARBA" id="ARBA00007905"/>
    </source>
</evidence>
<accession>A0ABT0ZNP6</accession>
<dbReference type="PANTHER" id="PTHR43827">
    <property type="entry name" value="2,5-DIKETO-D-GLUCONIC ACID REDUCTASE"/>
    <property type="match status" value="1"/>
</dbReference>
<name>A0ABT0ZNP6_9LACO</name>
<keyword evidence="3" id="KW-0560">Oxidoreductase</keyword>
<sequence>MTSKILQETTKLSNGVQMPVFGLGVWKSSNKEAAESVQTAIKNGYRMIDTAKQYGNEAGVGYGIQKALVDNHLNRKDLFVTTKIFNGDQGFESTLENFNEQLDALRLSYVDLLLIHWPVEGKYVDTWLALEELYNSGKVRAIGVSNFDEANLADIENLGGLMPHVNQMEFNPLIQEEHLLNKMNGLGVAMEAWSPLGGGEALSNPDIQAIADKHGKSTAQTILRFDYQMGVITIPKSAHEERIIANSEIDDFALSEDEMATIKGLNQEKHTIWHQDFAWHKGSEETGVKDEVSSWPDYDEYLTKKVEY</sequence>
<feature type="domain" description="NADP-dependent oxidoreductase" evidence="4">
    <location>
        <begin position="24"/>
        <end position="266"/>
    </location>
</feature>
<dbReference type="EMBL" id="JAMWYK010000001">
    <property type="protein sequence ID" value="MCO0831618.1"/>
    <property type="molecule type" value="Genomic_DNA"/>
</dbReference>
<evidence type="ECO:0000259" key="4">
    <source>
        <dbReference type="Pfam" id="PF00248"/>
    </source>
</evidence>
<protein>
    <submittedName>
        <fullName evidence="5">Aldo/keto reductase</fullName>
    </submittedName>
</protein>
<evidence type="ECO:0000313" key="6">
    <source>
        <dbReference type="Proteomes" id="UP001523234"/>
    </source>
</evidence>